<dbReference type="AlphaFoldDB" id="A0A9J5YFJ8"/>
<dbReference type="EMBL" id="JACXVP010000006">
    <property type="protein sequence ID" value="KAG5599515.1"/>
    <property type="molecule type" value="Genomic_DNA"/>
</dbReference>
<organism evidence="1 2">
    <name type="scientific">Solanum commersonii</name>
    <name type="common">Commerson's wild potato</name>
    <name type="synonym">Commerson's nightshade</name>
    <dbReference type="NCBI Taxonomy" id="4109"/>
    <lineage>
        <taxon>Eukaryota</taxon>
        <taxon>Viridiplantae</taxon>
        <taxon>Streptophyta</taxon>
        <taxon>Embryophyta</taxon>
        <taxon>Tracheophyta</taxon>
        <taxon>Spermatophyta</taxon>
        <taxon>Magnoliopsida</taxon>
        <taxon>eudicotyledons</taxon>
        <taxon>Gunneridae</taxon>
        <taxon>Pentapetalae</taxon>
        <taxon>asterids</taxon>
        <taxon>lamiids</taxon>
        <taxon>Solanales</taxon>
        <taxon>Solanaceae</taxon>
        <taxon>Solanoideae</taxon>
        <taxon>Solaneae</taxon>
        <taxon>Solanum</taxon>
    </lineage>
</organism>
<keyword evidence="2" id="KW-1185">Reference proteome</keyword>
<accession>A0A9J5YFJ8</accession>
<evidence type="ECO:0000313" key="1">
    <source>
        <dbReference type="EMBL" id="KAG5599515.1"/>
    </source>
</evidence>
<comment type="caution">
    <text evidence="1">The sequence shown here is derived from an EMBL/GenBank/DDBJ whole genome shotgun (WGS) entry which is preliminary data.</text>
</comment>
<name>A0A9J5YFJ8_SOLCO</name>
<protein>
    <submittedName>
        <fullName evidence="1">Uncharacterized protein</fullName>
    </submittedName>
</protein>
<dbReference type="OrthoDB" id="1937542at2759"/>
<gene>
    <name evidence="1" type="ORF">H5410_030885</name>
</gene>
<evidence type="ECO:0000313" key="2">
    <source>
        <dbReference type="Proteomes" id="UP000824120"/>
    </source>
</evidence>
<reference evidence="1 2" key="1">
    <citation type="submission" date="2020-09" db="EMBL/GenBank/DDBJ databases">
        <title>De no assembly of potato wild relative species, Solanum commersonii.</title>
        <authorList>
            <person name="Cho K."/>
        </authorList>
    </citation>
    <scope>NUCLEOTIDE SEQUENCE [LARGE SCALE GENOMIC DNA]</scope>
    <source>
        <strain evidence="1">LZ3.2</strain>
        <tissue evidence="1">Leaf</tissue>
    </source>
</reference>
<dbReference type="Proteomes" id="UP000824120">
    <property type="component" value="Chromosome 6"/>
</dbReference>
<sequence length="216" mass="25435">MGIKNLKNYKSTLERSGSEVNLWRSIRTLWNELERNTKIKVNNGGKTRYPRKPLSRLAQHSNTTTQYHSRNLDTGWDITFRRQSNDWEIVRVAEFLNIIGQFSGTQEGEDELWWQGCGKGTFKVSKAYKKFPQPTAYQLAMEVYLEGQIPYKKAETVNQLFLHCKFTEQLWTLFLNLRGISWSMPGKIKQTLQSWEEIGVLAKSRSRWRIILANRW</sequence>
<proteinExistence type="predicted"/>